<dbReference type="EMBL" id="ACEB01000017">
    <property type="protein sequence ID" value="EEG27425.1"/>
    <property type="molecule type" value="Genomic_DNA"/>
</dbReference>
<proteinExistence type="predicted"/>
<sequence length="39" mass="4362">MCFIPPLLGDFLHILVHVCTTVDKRVKSFYSKGSSSTMC</sequence>
<dbReference type="HOGENOM" id="CLU_3308194_0_0_11"/>
<accession>C0E283</accession>
<dbReference type="AlphaFoldDB" id="C0E283"/>
<evidence type="ECO:0000313" key="2">
    <source>
        <dbReference type="Proteomes" id="UP000006247"/>
    </source>
</evidence>
<comment type="caution">
    <text evidence="1">The sequence shown here is derived from an EMBL/GenBank/DDBJ whole genome shotgun (WGS) entry which is preliminary data.</text>
</comment>
<organism evidence="1 2">
    <name type="scientific">Corynebacterium matruchotii ATCC 33806</name>
    <dbReference type="NCBI Taxonomy" id="566549"/>
    <lineage>
        <taxon>Bacteria</taxon>
        <taxon>Bacillati</taxon>
        <taxon>Actinomycetota</taxon>
        <taxon>Actinomycetes</taxon>
        <taxon>Mycobacteriales</taxon>
        <taxon>Corynebacteriaceae</taxon>
        <taxon>Corynebacterium</taxon>
    </lineage>
</organism>
<evidence type="ECO:0000313" key="1">
    <source>
        <dbReference type="EMBL" id="EEG27425.1"/>
    </source>
</evidence>
<gene>
    <name evidence="1" type="ORF">CORMATOL_01088</name>
</gene>
<protein>
    <submittedName>
        <fullName evidence="1">Uncharacterized protein</fullName>
    </submittedName>
</protein>
<dbReference type="Proteomes" id="UP000006247">
    <property type="component" value="Unassembled WGS sequence"/>
</dbReference>
<reference evidence="1 2" key="1">
    <citation type="submission" date="2009-01" db="EMBL/GenBank/DDBJ databases">
        <authorList>
            <person name="Fulton L."/>
            <person name="Clifton S."/>
            <person name="Chinwalla A.T."/>
            <person name="Mitreva M."/>
            <person name="Sodergren E."/>
            <person name="Weinstock G."/>
            <person name="Clifton S."/>
            <person name="Dooling D.J."/>
            <person name="Fulton B."/>
            <person name="Minx P."/>
            <person name="Pepin K.H."/>
            <person name="Johnson M."/>
            <person name="Bhonagiri V."/>
            <person name="Nash W.E."/>
            <person name="Mardis E.R."/>
            <person name="Wilson R.K."/>
        </authorList>
    </citation>
    <scope>NUCLEOTIDE SEQUENCE [LARGE SCALE GENOMIC DNA]</scope>
    <source>
        <strain evidence="1 2">ATCC 33806</strain>
    </source>
</reference>
<name>C0E283_9CORY</name>